<dbReference type="InterPro" id="IPR043726">
    <property type="entry name" value="LiaI-LiaF-like_TM1"/>
</dbReference>
<organism evidence="9 10">
    <name type="scientific">Tindallia magadiensis</name>
    <dbReference type="NCBI Taxonomy" id="69895"/>
    <lineage>
        <taxon>Bacteria</taxon>
        <taxon>Bacillati</taxon>
        <taxon>Bacillota</taxon>
        <taxon>Clostridia</taxon>
        <taxon>Peptostreptococcales</taxon>
        <taxon>Tindalliaceae</taxon>
        <taxon>Tindallia</taxon>
    </lineage>
</organism>
<dbReference type="InterPro" id="IPR052027">
    <property type="entry name" value="PspC"/>
</dbReference>
<dbReference type="STRING" id="69895.SAMN05192551_101317"/>
<proteinExistence type="predicted"/>
<evidence type="ECO:0000256" key="5">
    <source>
        <dbReference type="ARBA" id="ARBA00023136"/>
    </source>
</evidence>
<accession>A0A1I3AN46</accession>
<feature type="domain" description="Phage shock protein PspC N-terminal" evidence="7">
    <location>
        <begin position="3"/>
        <end position="60"/>
    </location>
</feature>
<evidence type="ECO:0000256" key="2">
    <source>
        <dbReference type="ARBA" id="ARBA00022475"/>
    </source>
</evidence>
<evidence type="ECO:0000256" key="4">
    <source>
        <dbReference type="ARBA" id="ARBA00022989"/>
    </source>
</evidence>
<evidence type="ECO:0000259" key="8">
    <source>
        <dbReference type="Pfam" id="PF18917"/>
    </source>
</evidence>
<dbReference type="InterPro" id="IPR007168">
    <property type="entry name" value="Phageshock_PspC_N"/>
</dbReference>
<evidence type="ECO:0000313" key="10">
    <source>
        <dbReference type="Proteomes" id="UP000199287"/>
    </source>
</evidence>
<feature type="transmembrane region" description="Helical" evidence="6">
    <location>
        <begin position="34"/>
        <end position="57"/>
    </location>
</feature>
<dbReference type="PANTHER" id="PTHR33885">
    <property type="entry name" value="PHAGE SHOCK PROTEIN C"/>
    <property type="match status" value="1"/>
</dbReference>
<protein>
    <submittedName>
        <fullName evidence="9">Phage shock protein C (PspC) family protein</fullName>
    </submittedName>
</protein>
<dbReference type="Pfam" id="PF18917">
    <property type="entry name" value="LiaI-LiaF-like_TM1"/>
    <property type="match status" value="1"/>
</dbReference>
<gene>
    <name evidence="9" type="ORF">SAMN05192551_101317</name>
</gene>
<keyword evidence="4 6" id="KW-1133">Transmembrane helix</keyword>
<dbReference type="Pfam" id="PF04024">
    <property type="entry name" value="PspC"/>
    <property type="match status" value="1"/>
</dbReference>
<evidence type="ECO:0000256" key="1">
    <source>
        <dbReference type="ARBA" id="ARBA00004162"/>
    </source>
</evidence>
<keyword evidence="10" id="KW-1185">Reference proteome</keyword>
<evidence type="ECO:0000313" key="9">
    <source>
        <dbReference type="EMBL" id="SFH51460.1"/>
    </source>
</evidence>
<dbReference type="EMBL" id="FOQA01000001">
    <property type="protein sequence ID" value="SFH51460.1"/>
    <property type="molecule type" value="Genomic_DNA"/>
</dbReference>
<sequence length="173" mass="20234">MEKRFYRSRKDKKLAGVCGGVAEYFEVDPTLVRLIWVVFTFAGGAGVLAYIIAAIIMPEKPLNISDRSNNGTIYEDNNFVEIEEEDITKEMHETQKYDKQRIEFEKSKDDQLKEKQTEFRNDNNNVVIGLVLVVLGSLFFSRNFLRIHWIDFSYIWPLVLIFIGVYIIVNQRK</sequence>
<evidence type="ECO:0000259" key="7">
    <source>
        <dbReference type="Pfam" id="PF04024"/>
    </source>
</evidence>
<dbReference type="GO" id="GO:0005886">
    <property type="term" value="C:plasma membrane"/>
    <property type="evidence" value="ECO:0007669"/>
    <property type="project" value="UniProtKB-SubCell"/>
</dbReference>
<evidence type="ECO:0000256" key="3">
    <source>
        <dbReference type="ARBA" id="ARBA00022692"/>
    </source>
</evidence>
<keyword evidence="5 6" id="KW-0472">Membrane</keyword>
<feature type="domain" description="LiaI-LiaF-like transmembrane region" evidence="8">
    <location>
        <begin position="127"/>
        <end position="168"/>
    </location>
</feature>
<reference evidence="10" key="1">
    <citation type="submission" date="2016-10" db="EMBL/GenBank/DDBJ databases">
        <authorList>
            <person name="Varghese N."/>
            <person name="Submissions S."/>
        </authorList>
    </citation>
    <scope>NUCLEOTIDE SEQUENCE [LARGE SCALE GENOMIC DNA]</scope>
    <source>
        <strain evidence="10">Z-7934</strain>
    </source>
</reference>
<dbReference type="PANTHER" id="PTHR33885:SF3">
    <property type="entry name" value="PHAGE SHOCK PROTEIN C"/>
    <property type="match status" value="1"/>
</dbReference>
<feature type="transmembrane region" description="Helical" evidence="6">
    <location>
        <begin position="123"/>
        <end position="140"/>
    </location>
</feature>
<keyword evidence="2" id="KW-1003">Cell membrane</keyword>
<name>A0A1I3AN46_9FIRM</name>
<dbReference type="RefSeq" id="WP_093368894.1">
    <property type="nucleotide sequence ID" value="NZ_FOQA01000001.1"/>
</dbReference>
<dbReference type="AlphaFoldDB" id="A0A1I3AN46"/>
<feature type="transmembrane region" description="Helical" evidence="6">
    <location>
        <begin position="152"/>
        <end position="169"/>
    </location>
</feature>
<evidence type="ECO:0000256" key="6">
    <source>
        <dbReference type="SAM" id="Phobius"/>
    </source>
</evidence>
<dbReference type="OrthoDB" id="9815286at2"/>
<comment type="subcellular location">
    <subcellularLocation>
        <location evidence="1">Cell membrane</location>
        <topology evidence="1">Single-pass membrane protein</topology>
    </subcellularLocation>
</comment>
<keyword evidence="3 6" id="KW-0812">Transmembrane</keyword>
<dbReference type="Proteomes" id="UP000199287">
    <property type="component" value="Unassembled WGS sequence"/>
</dbReference>